<gene>
    <name evidence="2" type="ORF">QR685DRAFT_567495</name>
</gene>
<dbReference type="EMBL" id="JAVLET010000001">
    <property type="protein sequence ID" value="KAL0474571.1"/>
    <property type="molecule type" value="Genomic_DNA"/>
</dbReference>
<feature type="region of interest" description="Disordered" evidence="1">
    <location>
        <begin position="45"/>
        <end position="66"/>
    </location>
</feature>
<reference evidence="2 3" key="1">
    <citation type="submission" date="2023-09" db="EMBL/GenBank/DDBJ databases">
        <title>Multi-omics analysis of a traditional fermented food reveals byproduct-associated fungal strains for waste-to-food upcycling.</title>
        <authorList>
            <consortium name="Lawrence Berkeley National Laboratory"/>
            <person name="Rekdal V.M."/>
            <person name="Villalobos-Escobedo J.M."/>
            <person name="Rodriguez-Valeron N."/>
            <person name="Garcia M.O."/>
            <person name="Vasquez D.P."/>
            <person name="Damayanti I."/>
            <person name="Sorensen P.M."/>
            <person name="Baidoo E.E."/>
            <person name="De Carvalho A.C."/>
            <person name="Riley R."/>
            <person name="Lipzen A."/>
            <person name="He G."/>
            <person name="Yan M."/>
            <person name="Haridas S."/>
            <person name="Daum C."/>
            <person name="Yoshinaga Y."/>
            <person name="Ng V."/>
            <person name="Grigoriev I.V."/>
            <person name="Munk R."/>
            <person name="Nuraida L."/>
            <person name="Wijaya C.H."/>
            <person name="Morales P.-C."/>
            <person name="Keasling J.D."/>
        </authorList>
    </citation>
    <scope>NUCLEOTIDE SEQUENCE [LARGE SCALE GENOMIC DNA]</scope>
    <source>
        <strain evidence="2 3">FGSC 2613</strain>
    </source>
</reference>
<accession>A0ABR3DPI4</accession>
<organism evidence="2 3">
    <name type="scientific">Neurospora intermedia</name>
    <dbReference type="NCBI Taxonomy" id="5142"/>
    <lineage>
        <taxon>Eukaryota</taxon>
        <taxon>Fungi</taxon>
        <taxon>Dikarya</taxon>
        <taxon>Ascomycota</taxon>
        <taxon>Pezizomycotina</taxon>
        <taxon>Sordariomycetes</taxon>
        <taxon>Sordariomycetidae</taxon>
        <taxon>Sordariales</taxon>
        <taxon>Sordariaceae</taxon>
        <taxon>Neurospora</taxon>
    </lineage>
</organism>
<name>A0ABR3DPI4_NEUIN</name>
<comment type="caution">
    <text evidence="2">The sequence shown here is derived from an EMBL/GenBank/DDBJ whole genome shotgun (WGS) entry which is preliminary data.</text>
</comment>
<sequence>MALMNVVFDQLIGSFNGDTGTQATLNLSQCLESFFDNSDDQLTARPTKQHQVPHGAIRTEPDSGHHRRLHAHRRLINSLLHLRLEARARDLVHDRPTQHLRFNAMNETVFRESSKFGIESISAFRTVTAPVMAENIRSRYNSLLNTTSCHISVWGDWALC</sequence>
<dbReference type="Proteomes" id="UP001451303">
    <property type="component" value="Unassembled WGS sequence"/>
</dbReference>
<evidence type="ECO:0000256" key="1">
    <source>
        <dbReference type="SAM" id="MobiDB-lite"/>
    </source>
</evidence>
<proteinExistence type="predicted"/>
<protein>
    <submittedName>
        <fullName evidence="2">Uncharacterized protein</fullName>
    </submittedName>
</protein>
<evidence type="ECO:0000313" key="2">
    <source>
        <dbReference type="EMBL" id="KAL0474571.1"/>
    </source>
</evidence>
<keyword evidence="3" id="KW-1185">Reference proteome</keyword>
<evidence type="ECO:0000313" key="3">
    <source>
        <dbReference type="Proteomes" id="UP001451303"/>
    </source>
</evidence>